<evidence type="ECO:0000313" key="2">
    <source>
        <dbReference type="EMBL" id="TFB01849.1"/>
    </source>
</evidence>
<dbReference type="GeneID" id="300577844"/>
<dbReference type="RefSeq" id="XP_073558050.1">
    <property type="nucleotide sequence ID" value="XM_073703394.1"/>
</dbReference>
<sequence length="117" mass="11795">MAPVDGKAGGSLEPRQRKSSSCKLRRANGGAKPASSRPGTGTSPKDQPPPPAPPLPATLAGASTARVSVALEGLQHIESLEGPSFAPLALTGPPLKALRVVPSVGGQRSTRPPPCHV</sequence>
<feature type="region of interest" description="Disordered" evidence="1">
    <location>
        <begin position="1"/>
        <end position="61"/>
    </location>
</feature>
<comment type="caution">
    <text evidence="2">The sequence shown here is derived from an EMBL/GenBank/DDBJ whole genome shotgun (WGS) entry which is preliminary data.</text>
</comment>
<evidence type="ECO:0000256" key="1">
    <source>
        <dbReference type="SAM" id="MobiDB-lite"/>
    </source>
</evidence>
<feature type="compositionally biased region" description="Basic residues" evidence="1">
    <location>
        <begin position="17"/>
        <end position="26"/>
    </location>
</feature>
<proteinExistence type="predicted"/>
<protein>
    <submittedName>
        <fullName evidence="2">Uncharacterized protein</fullName>
    </submittedName>
</protein>
<organism evidence="2 3">
    <name type="scientific">Trichoderma ghanense</name>
    <dbReference type="NCBI Taxonomy" id="65468"/>
    <lineage>
        <taxon>Eukaryota</taxon>
        <taxon>Fungi</taxon>
        <taxon>Dikarya</taxon>
        <taxon>Ascomycota</taxon>
        <taxon>Pezizomycotina</taxon>
        <taxon>Sordariomycetes</taxon>
        <taxon>Hypocreomycetidae</taxon>
        <taxon>Hypocreales</taxon>
        <taxon>Hypocreaceae</taxon>
        <taxon>Trichoderma</taxon>
    </lineage>
</organism>
<dbReference type="EMBL" id="PPTA01000008">
    <property type="protein sequence ID" value="TFB01849.1"/>
    <property type="molecule type" value="Genomic_DNA"/>
</dbReference>
<reference evidence="2 3" key="1">
    <citation type="submission" date="2018-01" db="EMBL/GenBank/DDBJ databases">
        <title>Genome characterization of the sugarcane-associated fungus Trichoderma ghanense CCMA-1212 and their application in lignocelulose bioconversion.</title>
        <authorList>
            <person name="Steindorff A.S."/>
            <person name="Mendes T.D."/>
            <person name="Vilela E.S.D."/>
            <person name="Rodrigues D.S."/>
            <person name="Formighieri E.F."/>
            <person name="Melo I.S."/>
            <person name="Favaro L.C.L."/>
        </authorList>
    </citation>
    <scope>NUCLEOTIDE SEQUENCE [LARGE SCALE GENOMIC DNA]</scope>
    <source>
        <strain evidence="2 3">CCMA-1212</strain>
    </source>
</reference>
<accession>A0ABY2H1M8</accession>
<dbReference type="Proteomes" id="UP001642720">
    <property type="component" value="Unassembled WGS sequence"/>
</dbReference>
<keyword evidence="3" id="KW-1185">Reference proteome</keyword>
<gene>
    <name evidence="2" type="ORF">CCMA1212_006157</name>
</gene>
<name>A0ABY2H1M8_9HYPO</name>
<evidence type="ECO:0000313" key="3">
    <source>
        <dbReference type="Proteomes" id="UP001642720"/>
    </source>
</evidence>
<feature type="compositionally biased region" description="Pro residues" evidence="1">
    <location>
        <begin position="46"/>
        <end position="56"/>
    </location>
</feature>